<comment type="caution">
    <text evidence="1">The sequence shown here is derived from an EMBL/GenBank/DDBJ whole genome shotgun (WGS) entry which is preliminary data.</text>
</comment>
<accession>A0ACC2QRK3</accession>
<name>A0ACC2QRK3_9NEOP</name>
<proteinExistence type="predicted"/>
<organism evidence="1 2">
    <name type="scientific">Mythimna loreyi</name>
    <dbReference type="NCBI Taxonomy" id="667449"/>
    <lineage>
        <taxon>Eukaryota</taxon>
        <taxon>Metazoa</taxon>
        <taxon>Ecdysozoa</taxon>
        <taxon>Arthropoda</taxon>
        <taxon>Hexapoda</taxon>
        <taxon>Insecta</taxon>
        <taxon>Pterygota</taxon>
        <taxon>Neoptera</taxon>
        <taxon>Endopterygota</taxon>
        <taxon>Lepidoptera</taxon>
        <taxon>Glossata</taxon>
        <taxon>Ditrysia</taxon>
        <taxon>Noctuoidea</taxon>
        <taxon>Noctuidae</taxon>
        <taxon>Noctuinae</taxon>
        <taxon>Hadenini</taxon>
        <taxon>Mythimna</taxon>
    </lineage>
</organism>
<gene>
    <name evidence="1" type="ORF">PYW08_003377</name>
</gene>
<protein>
    <submittedName>
        <fullName evidence="1">Uncharacterized protein</fullName>
    </submittedName>
</protein>
<reference evidence="1" key="1">
    <citation type="submission" date="2023-03" db="EMBL/GenBank/DDBJ databases">
        <title>Chromosome-level genomes of two armyworms, Mythimna separata and Mythimna loreyi, provide insights into the biosynthesis and reception of sex pheromones.</title>
        <authorList>
            <person name="Zhao H."/>
        </authorList>
    </citation>
    <scope>NUCLEOTIDE SEQUENCE</scope>
    <source>
        <strain evidence="1">BeijingLab</strain>
    </source>
</reference>
<evidence type="ECO:0000313" key="2">
    <source>
        <dbReference type="Proteomes" id="UP001231649"/>
    </source>
</evidence>
<dbReference type="Proteomes" id="UP001231649">
    <property type="component" value="Chromosome 14"/>
</dbReference>
<sequence>MLSVWELKMRAQLCLLLAVSCALADKNDNRRNKLPFVADAVGNSLPPPSNVPATVGSPVNLLTPDRYEFYTFDESGELVKRLMTLEEIQAIVAAGEEAEGLVTFANDNQPTVSFNINQPPYTKVHSVVTNVQNVLKAQMEAHKNKPHIQPTLDTPDVSDSWSLILPSIFGNTGVDIVLDKASGSVTPPETETLEENIENDDNSLSKEGTNQVISSSTTLGEEKVAVTEKLPTSAETKEVPSTTTKITTTTTTTTTTTSRPTTTRKITTTTRKPTTTTRKPTTTTRKPTTTTEKPTTTTEKPTTTTTVKPTTTTIKATSTTTNAPTTSTTKKPVASTTTTKKPTTANSPTRLSSTAGIPSTKVTASSRPSTTTTKPVIKTTEKVTTIEPEVATKKHSVSIISEQEHENVKDQPNSNAVSSTEKNEIEFEKISTFIPVSTVNYITDRTTRKPTITSKSPTIYASTTKRSATTTTEVSTTEAPKLQTFATTNKPVISTSNYVSSTLKEQEIEKINVTTITTQSVSPSTTMSSTEVVSTDNLNTMDDKPADDNEEKDVEPLLPLFDVAQSISQIASDLGGSYQPMPTASNLLDTTKINGFDLESKEVLDMDIPFGTGNETEVKTSETLDKNSDNFVKISTIDPHEENKNKENSKNESKNILKPTGSKNTEPKETEVNNIEVKETEVQKTETKETEAQKTETKETETQKTESKESEVHKTETKETEVKKTEIKESEPKETEITQTKDGQKQNVIINDIQKVELFTTSAATEATTIDPILSESMGDLLSQVVNEAPQSMVNSEESSEKVTTTEKNVELTTLESVKSPETTSEISNKVKKDTSSTTEAPVNPQKEIMQTVDNDVSSKLNVSAEKNENKITDTEKKKEIETLDQLNENKKTENKKEEKPEDNSQNFVQISVSNDNSKKDSVSTDTKKNIDKFTDNQKDIDKADDKNVEAKKETVQTKLDKDVTKNGNKSADTEKDNASGTEFTTPPNLDTTSTSTVPNKISQSKFNKINLPEKININNKKDKLSEPLPKVDDFKKKIQKVNIDEEELVSERNNSWKLIPTLSPPKANEIPKDKVKSENHYVPDNEYKDIVLEYSKENQGLEVTTKDLGEDLARFSELSNELAFRFWNVMIDDIDKKRSFVLSPYSIFSMLAMIFMGARGATSGEMNEILKLDDMVTFNPHFTLKNISDSIETTPESGVAVSAFIRELYSDRNKGKILTFYKERAQHFYNGHVEEVNFKLISDIIRRRTNLLVKRYTWGKIPEYMKTNNIVMQPPLAAFTANIFETDCSGTSVEGRDGEMYFVVSPNVRQRRLVPVPAVVYKRGFLAGYDPVLDATAAALGNTNTIISTLFLMPGQQGNVVHADDLEKLEQRLIDALPTTPTWNRVLRSLLPRTGLELQIPRFSQKSTFNVSLSLKKMGLKDLFDGEHADLGGLNGPSKDLYLSDMVQLNTFATCGEDGIGEQHHSEEYPETLSVSQRRRARWLNDWDEPRDYQRAFHDPHDVGDAMHLPLHLRPRQARLPARSALPARLKFDRPFLYFVRHNPSGMILYFGRYNPRLLP</sequence>
<evidence type="ECO:0000313" key="1">
    <source>
        <dbReference type="EMBL" id="KAJ8723465.1"/>
    </source>
</evidence>
<keyword evidence="2" id="KW-1185">Reference proteome</keyword>
<dbReference type="EMBL" id="CM056790">
    <property type="protein sequence ID" value="KAJ8723465.1"/>
    <property type="molecule type" value="Genomic_DNA"/>
</dbReference>